<dbReference type="HAMAP" id="MF_00227">
    <property type="entry name" value="RNase_P"/>
    <property type="match status" value="1"/>
</dbReference>
<dbReference type="RefSeq" id="WP_020815620.1">
    <property type="nucleotide sequence ID" value="NZ_ATAY01000032.1"/>
</dbReference>
<dbReference type="GO" id="GO:0000049">
    <property type="term" value="F:tRNA binding"/>
    <property type="evidence" value="ECO:0007669"/>
    <property type="project" value="UniProtKB-UniRule"/>
</dbReference>
<dbReference type="Gene3D" id="3.30.230.10">
    <property type="match status" value="1"/>
</dbReference>
<evidence type="ECO:0000313" key="8">
    <source>
        <dbReference type="EMBL" id="EPR11893.1"/>
    </source>
</evidence>
<dbReference type="Proteomes" id="UP000016860">
    <property type="component" value="Unassembled WGS sequence"/>
</dbReference>
<comment type="subunit">
    <text evidence="6">Consists of a catalytic RNA component (M1 or rnpB) and a protein subunit.</text>
</comment>
<dbReference type="PANTHER" id="PTHR33992:SF1">
    <property type="entry name" value="RIBONUCLEASE P PROTEIN COMPONENT"/>
    <property type="match status" value="1"/>
</dbReference>
<evidence type="ECO:0000256" key="1">
    <source>
        <dbReference type="ARBA" id="ARBA00022694"/>
    </source>
</evidence>
<evidence type="ECO:0000256" key="2">
    <source>
        <dbReference type="ARBA" id="ARBA00022722"/>
    </source>
</evidence>
<keyword evidence="2 6" id="KW-0540">Nuclease</keyword>
<comment type="catalytic activity">
    <reaction evidence="6">
        <text>Endonucleolytic cleavage of RNA, removing 5'-extranucleotides from tRNA precursor.</text>
        <dbReference type="EC" id="3.1.26.5"/>
    </reaction>
</comment>
<protein>
    <recommendedName>
        <fullName evidence="6 7">Ribonuclease P protein component</fullName>
        <shortName evidence="6">RNase P protein</shortName>
        <shortName evidence="6">RNaseP protein</shortName>
        <ecNumber evidence="6 7">3.1.26.5</ecNumber>
    </recommendedName>
    <alternativeName>
        <fullName evidence="6">Protein C5</fullName>
    </alternativeName>
</protein>
<dbReference type="EC" id="3.1.26.5" evidence="6 7"/>
<dbReference type="GO" id="GO:0042781">
    <property type="term" value="F:3'-tRNA processing endoribonuclease activity"/>
    <property type="evidence" value="ECO:0007669"/>
    <property type="project" value="TreeGrafter"/>
</dbReference>
<evidence type="ECO:0000256" key="4">
    <source>
        <dbReference type="ARBA" id="ARBA00022801"/>
    </source>
</evidence>
<dbReference type="InterPro" id="IPR020568">
    <property type="entry name" value="Ribosomal_Su5_D2-typ_SF"/>
</dbReference>
<proteinExistence type="inferred from homology"/>
<dbReference type="InterPro" id="IPR014721">
    <property type="entry name" value="Ribsml_uS5_D2-typ_fold_subgr"/>
</dbReference>
<dbReference type="SUPFAM" id="SSF54211">
    <property type="entry name" value="Ribosomal protein S5 domain 2-like"/>
    <property type="match status" value="1"/>
</dbReference>
<comment type="function">
    <text evidence="6">RNaseP catalyzes the removal of the 5'-leader sequence from pre-tRNA to produce the mature 5'-terminus. It can also cleave other RNA substrates such as 4.5S RNA. The protein component plays an auxiliary but essential role in vivo by binding to the 5'-leader sequence and broadening the substrate specificity of the ribozyme.</text>
</comment>
<dbReference type="PATRIC" id="fig|1330534.3.peg.2098"/>
<reference evidence="8 9" key="1">
    <citation type="journal article" date="2013" name="Genome Announc.">
        <title>Draft Genome Sequence of the Cellulolytic Bacterium Clostridium papyrosolvens C7 (ATCC 700395).</title>
        <authorList>
            <person name="Zepeda V."/>
            <person name="Dassa B."/>
            <person name="Borovok I."/>
            <person name="Lamed R."/>
            <person name="Bayer E.A."/>
            <person name="Cate J.H."/>
        </authorList>
    </citation>
    <scope>NUCLEOTIDE SEQUENCE [LARGE SCALE GENOMIC DNA]</scope>
    <source>
        <strain evidence="8 9">C7</strain>
    </source>
</reference>
<dbReference type="NCBIfam" id="TIGR00188">
    <property type="entry name" value="rnpA"/>
    <property type="match status" value="1"/>
</dbReference>
<comment type="similarity">
    <text evidence="6">Belongs to the RnpA family.</text>
</comment>
<dbReference type="InterPro" id="IPR000100">
    <property type="entry name" value="RNase_P"/>
</dbReference>
<keyword evidence="3 6" id="KW-0255">Endonuclease</keyword>
<dbReference type="EMBL" id="ATAY01000032">
    <property type="protein sequence ID" value="EPR11893.1"/>
    <property type="molecule type" value="Genomic_DNA"/>
</dbReference>
<evidence type="ECO:0000256" key="6">
    <source>
        <dbReference type="HAMAP-Rule" id="MF_00227"/>
    </source>
</evidence>
<dbReference type="Pfam" id="PF00825">
    <property type="entry name" value="Ribonuclease_P"/>
    <property type="match status" value="1"/>
</dbReference>
<dbReference type="GO" id="GO:0001682">
    <property type="term" value="P:tRNA 5'-leader removal"/>
    <property type="evidence" value="ECO:0007669"/>
    <property type="project" value="UniProtKB-UniRule"/>
</dbReference>
<sequence>MKKTVTLKKNYEFARVFNKGSFYVGRYITVYILPNKQSFNRIGISVSKKAGKAVIRNRKKRLIRESYRYFEDYIPNGYDIVIAARSGESVPTYGALLKEFKYLLKKLQIFDQEKYKCLKEYL</sequence>
<evidence type="ECO:0000256" key="5">
    <source>
        <dbReference type="ARBA" id="ARBA00022884"/>
    </source>
</evidence>
<organism evidence="8 9">
    <name type="scientific">Ruminiclostridium papyrosolvens C7</name>
    <dbReference type="NCBI Taxonomy" id="1330534"/>
    <lineage>
        <taxon>Bacteria</taxon>
        <taxon>Bacillati</taxon>
        <taxon>Bacillota</taxon>
        <taxon>Clostridia</taxon>
        <taxon>Eubacteriales</taxon>
        <taxon>Oscillospiraceae</taxon>
        <taxon>Ruminiclostridium</taxon>
    </lineage>
</organism>
<keyword evidence="4 6" id="KW-0378">Hydrolase</keyword>
<gene>
    <name evidence="6" type="primary">rnpA</name>
    <name evidence="8" type="ORF">L323_10505</name>
</gene>
<dbReference type="GO" id="GO:0004526">
    <property type="term" value="F:ribonuclease P activity"/>
    <property type="evidence" value="ECO:0007669"/>
    <property type="project" value="UniProtKB-UniRule"/>
</dbReference>
<dbReference type="STRING" id="1330534.L323_10505"/>
<dbReference type="AlphaFoldDB" id="U4R2R6"/>
<comment type="caution">
    <text evidence="8">The sequence shown here is derived from an EMBL/GenBank/DDBJ whole genome shotgun (WGS) entry which is preliminary data.</text>
</comment>
<evidence type="ECO:0000256" key="7">
    <source>
        <dbReference type="NCBIfam" id="TIGR00188"/>
    </source>
</evidence>
<keyword evidence="1 6" id="KW-0819">tRNA processing</keyword>
<keyword evidence="5 6" id="KW-0694">RNA-binding</keyword>
<dbReference type="PANTHER" id="PTHR33992">
    <property type="entry name" value="RIBONUCLEASE P PROTEIN COMPONENT"/>
    <property type="match status" value="1"/>
</dbReference>
<dbReference type="GO" id="GO:0030677">
    <property type="term" value="C:ribonuclease P complex"/>
    <property type="evidence" value="ECO:0007669"/>
    <property type="project" value="TreeGrafter"/>
</dbReference>
<evidence type="ECO:0000256" key="3">
    <source>
        <dbReference type="ARBA" id="ARBA00022759"/>
    </source>
</evidence>
<accession>U4R2R6</accession>
<evidence type="ECO:0000313" key="9">
    <source>
        <dbReference type="Proteomes" id="UP000016860"/>
    </source>
</evidence>
<dbReference type="OrthoDB" id="9810867at2"/>
<name>U4R2R6_9FIRM</name>